<evidence type="ECO:0000256" key="13">
    <source>
        <dbReference type="ARBA" id="ARBA00030429"/>
    </source>
</evidence>
<evidence type="ECO:0000313" key="24">
    <source>
        <dbReference type="Proteomes" id="UP000002279"/>
    </source>
</evidence>
<keyword evidence="11" id="KW-0206">Cytoskeleton</keyword>
<comment type="subunit">
    <text evidence="15">Homodimer. Interacts with CEP152 (via N-terminus). Interacts with CEP78; this interaction may be important for proper PLK4 localization to the centriole and PLK4-induced overduplication of centrioles. Interacts with CEP131. Interacts simultaneously with TENT5C and CEP192. Interacts with TENT5C; this interaction leads to the TENT5C recruitment in the centrosome. Interacts with CEP85; this interaction may be important in cell migration and centriole assembly.</text>
</comment>
<feature type="region of interest" description="Disordered" evidence="18">
    <location>
        <begin position="379"/>
        <end position="511"/>
    </location>
</feature>
<dbReference type="PANTHER" id="PTHR24345">
    <property type="entry name" value="SERINE/THREONINE-PROTEIN KINASE PLK"/>
    <property type="match status" value="1"/>
</dbReference>
<gene>
    <name evidence="23" type="primary">PLK4</name>
</gene>
<dbReference type="OMA" id="NIVERCH"/>
<evidence type="ECO:0000313" key="23">
    <source>
        <dbReference type="Ensembl" id="ENSOANP00000026061.2"/>
    </source>
</evidence>
<keyword evidence="11" id="KW-0963">Cytoplasm</keyword>
<dbReference type="HOGENOM" id="CLU_008726_1_0_1"/>
<dbReference type="Gene3D" id="2.40.50.930">
    <property type="match status" value="1"/>
</dbReference>
<dbReference type="InParanoid" id="F7FQQ3"/>
<dbReference type="AlphaFoldDB" id="F7FQQ3"/>
<reference evidence="23" key="2">
    <citation type="submission" date="2025-08" db="UniProtKB">
        <authorList>
            <consortium name="Ensembl"/>
        </authorList>
    </citation>
    <scope>IDENTIFICATION</scope>
    <source>
        <strain evidence="23">Glennie</strain>
    </source>
</reference>
<feature type="domain" description="POLO box" evidence="20">
    <location>
        <begin position="803"/>
        <end position="881"/>
    </location>
</feature>
<dbReference type="InterPro" id="IPR047108">
    <property type="entry name" value="Plk4-like_POLO_box_2_sf"/>
</dbReference>
<evidence type="ECO:0000256" key="12">
    <source>
        <dbReference type="ARBA" id="ARBA00030332"/>
    </source>
</evidence>
<evidence type="ECO:0000259" key="20">
    <source>
        <dbReference type="PROSITE" id="PS50078"/>
    </source>
</evidence>
<evidence type="ECO:0000256" key="8">
    <source>
        <dbReference type="ARBA" id="ARBA00022777"/>
    </source>
</evidence>
<evidence type="ECO:0000256" key="7">
    <source>
        <dbReference type="ARBA" id="ARBA00022741"/>
    </source>
</evidence>
<dbReference type="InterPro" id="IPR046437">
    <property type="entry name" value="Ser_Thr-PK_POLO_box_1_sf"/>
</dbReference>
<feature type="compositionally biased region" description="Basic and acidic residues" evidence="18">
    <location>
        <begin position="387"/>
        <end position="398"/>
    </location>
</feature>
<dbReference type="InterPro" id="IPR008266">
    <property type="entry name" value="Tyr_kinase_AS"/>
</dbReference>
<evidence type="ECO:0000256" key="17">
    <source>
        <dbReference type="ARBA" id="ARBA00048347"/>
    </source>
</evidence>
<keyword evidence="6" id="KW-0808">Transferase</keyword>
<dbReference type="GO" id="GO:0005814">
    <property type="term" value="C:centriole"/>
    <property type="evidence" value="ECO:0007669"/>
    <property type="project" value="UniProtKB-SubCell"/>
</dbReference>
<dbReference type="EC" id="2.7.11.21" evidence="3"/>
<keyword evidence="9" id="KW-0067">ATP-binding</keyword>
<keyword evidence="8" id="KW-0418">Kinase</keyword>
<evidence type="ECO:0000256" key="2">
    <source>
        <dbReference type="ARBA" id="ARBA00004626"/>
    </source>
</evidence>
<evidence type="ECO:0000259" key="19">
    <source>
        <dbReference type="PROSITE" id="PS50011"/>
    </source>
</evidence>
<reference evidence="23" key="3">
    <citation type="submission" date="2025-09" db="UniProtKB">
        <authorList>
            <consortium name="Ensembl"/>
        </authorList>
    </citation>
    <scope>IDENTIFICATION</scope>
    <source>
        <strain evidence="23">Glennie</strain>
    </source>
</reference>
<dbReference type="FunFam" id="2.40.50.930:FF:000001">
    <property type="entry name" value="Serine/threonine-protein kinase PLK4"/>
    <property type="match status" value="1"/>
</dbReference>
<organism evidence="23 24">
    <name type="scientific">Ornithorhynchus anatinus</name>
    <name type="common">Duckbill platypus</name>
    <dbReference type="NCBI Taxonomy" id="9258"/>
    <lineage>
        <taxon>Eukaryota</taxon>
        <taxon>Metazoa</taxon>
        <taxon>Chordata</taxon>
        <taxon>Craniata</taxon>
        <taxon>Vertebrata</taxon>
        <taxon>Euteleostomi</taxon>
        <taxon>Mammalia</taxon>
        <taxon>Monotremata</taxon>
        <taxon>Ornithorhynchidae</taxon>
        <taxon>Ornithorhynchus</taxon>
    </lineage>
</organism>
<dbReference type="InterPro" id="IPR011009">
    <property type="entry name" value="Kinase-like_dom_sf"/>
</dbReference>
<feature type="compositionally biased region" description="Low complexity" evidence="18">
    <location>
        <begin position="329"/>
        <end position="340"/>
    </location>
</feature>
<dbReference type="PANTHER" id="PTHR24345:SF89">
    <property type="entry name" value="SERINE_THREONINE-PROTEIN KINASE PLK4"/>
    <property type="match status" value="1"/>
</dbReference>
<dbReference type="FunFam" id="1.10.510.10:FF:000447">
    <property type="entry name" value="Polo-like kinase 4 (Drosophila)"/>
    <property type="match status" value="1"/>
</dbReference>
<dbReference type="Gene3D" id="3.30.1120.120">
    <property type="match status" value="1"/>
</dbReference>
<dbReference type="Pfam" id="PF00069">
    <property type="entry name" value="Pkinase"/>
    <property type="match status" value="1"/>
</dbReference>
<dbReference type="FunFam" id="3.30.1120.120:FF:000001">
    <property type="entry name" value="serine/threonine-protein kinase PLK4 isoform X2"/>
    <property type="match status" value="1"/>
</dbReference>
<evidence type="ECO:0000256" key="6">
    <source>
        <dbReference type="ARBA" id="ARBA00022679"/>
    </source>
</evidence>
<proteinExistence type="predicted"/>
<sequence>YRAKSIHTGLEVAIKMIDKKAMHKAKMVQRVQNEVRIHCQLKHPSILEVSRNSGVHPSLGAICRAPRATPVVPPAVRHFMHQIVRGLLYLHSHGILHRDLTLSNLLLTGTMNVKIADFGLATQLALPHEKHYTLCGTPNYISPEVATRSAHGPAADVWALGCLLYTLLVGRPPFDTDSVRATLGRVVLADYRLPASLSAEARDLIGRLLRRDPAARPGLAALLDHPFLAGGPPAGDAGDSLDSGHATLSTTAAAGSSGVSLSGCSLSRRRLLLAGPPLPDRMTVRPAGIFSSSSSADGGGRDDRRGGGGGGTGERPHSRYLRRARSSDRSAPARPGSGPRAAERWRSLEELSGAGGRGSPAGSAHREDGDAEAVLSLFGELDVGSRGSREAPGGDRGRSRQPHPGPAALPGPDGPDRSETVQQWFGNLKAEGERRGWEETLPKELADLTSPRAVAAGRLREEPPAASGEGQRPPAPGADGWPDAPAGQGDPRAAGRDRRAGPAAEGRTLRSVAAPLDAHRLKPIRQKTRRAVVSILDTEEVCVELLKEQVSREHVKEVLRVSSDGRKITVYQPNAGRGSVLGPRPPPPPAPGDLAQYSFDGLPERYWRKYEYAARFIQLVRSKTPKVTLFTRHAKCVLMENAPRPDFEVWFYDGTKIREAEGSVQVTEPSGRSRVFRGEGEAARPDPEARVYMDHADEGRRVCLALESLLSEQEKRSGCGVPFFPIVVGRRRRATTSNPSPEGAGSGGAGRGAAGGGCLSRRGLSVRGPSSQAAAYGGSGPSAGAPASSSREAAGDGPPPSAQLLKSVFVRDVGWASQLASGAVWVQFNDGSQMVVQAGVPSVVYTAPGGRVTRYGENDKLPGPIKEKLQCLSSILLAFADRAAPR</sequence>
<evidence type="ECO:0000256" key="10">
    <source>
        <dbReference type="ARBA" id="ARBA00022843"/>
    </source>
</evidence>
<evidence type="ECO:0000256" key="14">
    <source>
        <dbReference type="ARBA" id="ARBA00030924"/>
    </source>
</evidence>
<comment type="subcellular location">
    <subcellularLocation>
        <location evidence="2">Cleavage furrow</location>
    </subcellularLocation>
    <subcellularLocation>
        <location evidence="1">Cytoplasm</location>
        <location evidence="1">Cytoskeleton</location>
        <location evidence="1">Microtubule organizing center</location>
        <location evidence="1">Centrosome</location>
        <location evidence="1">Centriole</location>
    </subcellularLocation>
</comment>
<feature type="compositionally biased region" description="Gly residues" evidence="18">
    <location>
        <begin position="744"/>
        <end position="758"/>
    </location>
</feature>
<dbReference type="GO" id="GO:0005524">
    <property type="term" value="F:ATP binding"/>
    <property type="evidence" value="ECO:0007669"/>
    <property type="project" value="UniProtKB-KW"/>
</dbReference>
<feature type="compositionally biased region" description="Low complexity" evidence="18">
    <location>
        <begin position="759"/>
        <end position="792"/>
    </location>
</feature>
<comment type="catalytic activity">
    <reaction evidence="16">
        <text>L-threonyl-[protein] + ATP = O-phospho-L-threonyl-[protein] + ADP + H(+)</text>
        <dbReference type="Rhea" id="RHEA:46608"/>
        <dbReference type="Rhea" id="RHEA-COMP:11060"/>
        <dbReference type="Rhea" id="RHEA-COMP:11605"/>
        <dbReference type="ChEBI" id="CHEBI:15378"/>
        <dbReference type="ChEBI" id="CHEBI:30013"/>
        <dbReference type="ChEBI" id="CHEBI:30616"/>
        <dbReference type="ChEBI" id="CHEBI:61977"/>
        <dbReference type="ChEBI" id="CHEBI:456216"/>
        <dbReference type="EC" id="2.7.11.21"/>
    </reaction>
</comment>
<dbReference type="Gene3D" id="3.30.200.20">
    <property type="entry name" value="Phosphorylase Kinase, domain 1"/>
    <property type="match status" value="1"/>
</dbReference>
<evidence type="ECO:0000256" key="1">
    <source>
        <dbReference type="ARBA" id="ARBA00004114"/>
    </source>
</evidence>
<dbReference type="SUPFAM" id="SSF56112">
    <property type="entry name" value="Protein kinase-like (PK-like)"/>
    <property type="match status" value="1"/>
</dbReference>
<keyword evidence="7" id="KW-0547">Nucleotide-binding</keyword>
<dbReference type="PROSITE" id="PS50078">
    <property type="entry name" value="POLO_BOX"/>
    <property type="match status" value="1"/>
</dbReference>
<dbReference type="PROSITE" id="PS51984">
    <property type="entry name" value="CPB1"/>
    <property type="match status" value="1"/>
</dbReference>
<evidence type="ECO:0000259" key="21">
    <source>
        <dbReference type="PROSITE" id="PS51984"/>
    </source>
</evidence>
<evidence type="ECO:0000256" key="3">
    <source>
        <dbReference type="ARBA" id="ARBA00012424"/>
    </source>
</evidence>
<evidence type="ECO:0000256" key="4">
    <source>
        <dbReference type="ARBA" id="ARBA00020245"/>
    </source>
</evidence>
<feature type="domain" description="Protein kinase" evidence="19">
    <location>
        <begin position="1"/>
        <end position="228"/>
    </location>
</feature>
<protein>
    <recommendedName>
        <fullName evidence="4">Serine/threonine-protein kinase PLK4</fullName>
        <ecNumber evidence="3">2.7.11.21</ecNumber>
    </recommendedName>
    <alternativeName>
        <fullName evidence="12">Polo-like kinase 4</fullName>
    </alternativeName>
    <alternativeName>
        <fullName evidence="13 14">Serine/threonine-protein kinase SAK</fullName>
    </alternativeName>
</protein>
<dbReference type="GO" id="GO:0005634">
    <property type="term" value="C:nucleus"/>
    <property type="evidence" value="ECO:0000318"/>
    <property type="project" value="GO_Central"/>
</dbReference>
<dbReference type="Pfam" id="PF18409">
    <property type="entry name" value="Plk4_PB2"/>
    <property type="match status" value="1"/>
</dbReference>
<dbReference type="PROSITE" id="PS00109">
    <property type="entry name" value="PROTEIN_KINASE_TYR"/>
    <property type="match status" value="1"/>
</dbReference>
<dbReference type="CDD" id="cd13115">
    <property type="entry name" value="POLO_box_Plk4_2"/>
    <property type="match status" value="1"/>
</dbReference>
<feature type="compositionally biased region" description="Low complexity" evidence="18">
    <location>
        <begin position="477"/>
        <end position="492"/>
    </location>
</feature>
<comment type="catalytic activity">
    <reaction evidence="17">
        <text>L-seryl-[protein] + ATP = O-phospho-L-seryl-[protein] + ADP + H(+)</text>
        <dbReference type="Rhea" id="RHEA:17989"/>
        <dbReference type="Rhea" id="RHEA-COMP:9863"/>
        <dbReference type="Rhea" id="RHEA-COMP:11604"/>
        <dbReference type="ChEBI" id="CHEBI:15378"/>
        <dbReference type="ChEBI" id="CHEBI:29999"/>
        <dbReference type="ChEBI" id="CHEBI:30616"/>
        <dbReference type="ChEBI" id="CHEBI:83421"/>
        <dbReference type="ChEBI" id="CHEBI:456216"/>
        <dbReference type="EC" id="2.7.11.21"/>
    </reaction>
</comment>
<dbReference type="GO" id="GO:0004674">
    <property type="term" value="F:protein serine/threonine kinase activity"/>
    <property type="evidence" value="ECO:0007669"/>
    <property type="project" value="UniProtKB-KW"/>
</dbReference>
<accession>F7FQQ3</accession>
<evidence type="ECO:0000256" key="15">
    <source>
        <dbReference type="ARBA" id="ARBA00046774"/>
    </source>
</evidence>
<evidence type="ECO:0000259" key="22">
    <source>
        <dbReference type="PROSITE" id="PS51985"/>
    </source>
</evidence>
<feature type="compositionally biased region" description="Pro residues" evidence="18">
    <location>
        <begin position="403"/>
        <end position="413"/>
    </location>
</feature>
<dbReference type="InterPro" id="IPR033698">
    <property type="entry name" value="POLO_box_Plk4_2"/>
</dbReference>
<feature type="domain" description="Cryptic POLO box 1 (CPB1)" evidence="21">
    <location>
        <begin position="508"/>
        <end position="623"/>
    </location>
</feature>
<dbReference type="PROSITE" id="PS50011">
    <property type="entry name" value="PROTEIN_KINASE_DOM"/>
    <property type="match status" value="1"/>
</dbReference>
<feature type="region of interest" description="Disordered" evidence="18">
    <location>
        <begin position="276"/>
        <end position="344"/>
    </location>
</feature>
<keyword evidence="5" id="KW-0723">Serine/threonine-protein kinase</keyword>
<dbReference type="Gene3D" id="1.10.510.10">
    <property type="entry name" value="Transferase(Phosphotransferase) domain 1"/>
    <property type="match status" value="1"/>
</dbReference>
<dbReference type="CDD" id="cd13114">
    <property type="entry name" value="POLO_box_Plk4_1"/>
    <property type="match status" value="1"/>
</dbReference>
<dbReference type="Gene3D" id="3.30.1120.130">
    <property type="match status" value="1"/>
</dbReference>
<dbReference type="InterPro" id="IPR000959">
    <property type="entry name" value="POLO_box_dom"/>
</dbReference>
<dbReference type="CDD" id="cd13116">
    <property type="entry name" value="POLO_box_Plk4_3"/>
    <property type="match status" value="1"/>
</dbReference>
<feature type="domain" description="Cryptic POLO box 2 (CPB2)" evidence="22">
    <location>
        <begin position="624"/>
        <end position="738"/>
    </location>
</feature>
<evidence type="ECO:0000256" key="18">
    <source>
        <dbReference type="SAM" id="MobiDB-lite"/>
    </source>
</evidence>
<name>F7FQQ3_ORNAN</name>
<dbReference type="InterPro" id="IPR000719">
    <property type="entry name" value="Prot_kinase_dom"/>
</dbReference>
<keyword evidence="24" id="KW-1185">Reference proteome</keyword>
<feature type="region of interest" description="Disordered" evidence="18">
    <location>
        <begin position="573"/>
        <end position="592"/>
    </location>
</feature>
<dbReference type="Pfam" id="PF18190">
    <property type="entry name" value="Plk4_PB1"/>
    <property type="match status" value="1"/>
</dbReference>
<dbReference type="Ensembl" id="ENSOANT00000029864.3">
    <property type="protein sequence ID" value="ENSOANP00000026061.2"/>
    <property type="gene ID" value="ENSOANG00000020496.3"/>
</dbReference>
<dbReference type="GO" id="GO:0032154">
    <property type="term" value="C:cleavage furrow"/>
    <property type="evidence" value="ECO:0007669"/>
    <property type="project" value="UniProtKB-SubCell"/>
</dbReference>
<evidence type="ECO:0000256" key="5">
    <source>
        <dbReference type="ARBA" id="ARBA00022527"/>
    </source>
</evidence>
<dbReference type="GeneTree" id="ENSGT00940000156316"/>
<dbReference type="Bgee" id="ENSOANG00000020496">
    <property type="expression patterns" value="Expressed in testis and 3 other cell types or tissues"/>
</dbReference>
<feature type="region of interest" description="Disordered" evidence="18">
    <location>
        <begin position="732"/>
        <end position="800"/>
    </location>
</feature>
<dbReference type="InterPro" id="IPR033699">
    <property type="entry name" value="POLO_box_Plk4_1"/>
</dbReference>
<reference evidence="23 24" key="1">
    <citation type="journal article" date="2008" name="Nature">
        <title>Genome analysis of the platypus reveals unique signatures of evolution.</title>
        <authorList>
            <person name="Warren W.C."/>
            <person name="Hillier L.W."/>
            <person name="Marshall Graves J.A."/>
            <person name="Birney E."/>
            <person name="Ponting C.P."/>
            <person name="Grutzner F."/>
            <person name="Belov K."/>
            <person name="Miller W."/>
            <person name="Clarke L."/>
            <person name="Chinwalla A.T."/>
            <person name="Yang S.P."/>
            <person name="Heger A."/>
            <person name="Locke D.P."/>
            <person name="Miethke P."/>
            <person name="Waters P.D."/>
            <person name="Veyrunes F."/>
            <person name="Fulton L."/>
            <person name="Fulton B."/>
            <person name="Graves T."/>
            <person name="Wallis J."/>
            <person name="Puente X.S."/>
            <person name="Lopez-Otin C."/>
            <person name="Ordonez G.R."/>
            <person name="Eichler E.E."/>
            <person name="Chen L."/>
            <person name="Cheng Z."/>
            <person name="Deakin J.E."/>
            <person name="Alsop A."/>
            <person name="Thompson K."/>
            <person name="Kirby P."/>
            <person name="Papenfuss A.T."/>
            <person name="Wakefield M.J."/>
            <person name="Olender T."/>
            <person name="Lancet D."/>
            <person name="Huttley G.A."/>
            <person name="Smit A.F."/>
            <person name="Pask A."/>
            <person name="Temple-Smith P."/>
            <person name="Batzer M.A."/>
            <person name="Walker J.A."/>
            <person name="Konkel M.K."/>
            <person name="Harris R.S."/>
            <person name="Whittington C.M."/>
            <person name="Wong E.S."/>
            <person name="Gemmell N.J."/>
            <person name="Buschiazzo E."/>
            <person name="Vargas Jentzsch I.M."/>
            <person name="Merkel A."/>
            <person name="Schmitz J."/>
            <person name="Zemann A."/>
            <person name="Churakov G."/>
            <person name="Kriegs J.O."/>
            <person name="Brosius J."/>
            <person name="Murchison E.P."/>
            <person name="Sachidanandam R."/>
            <person name="Smith C."/>
            <person name="Hannon G.J."/>
            <person name="Tsend-Ayush E."/>
            <person name="McMillan D."/>
            <person name="Attenborough R."/>
            <person name="Rens W."/>
            <person name="Ferguson-Smith M."/>
            <person name="Lefevre C.M."/>
            <person name="Sharp J.A."/>
            <person name="Nicholas K.R."/>
            <person name="Ray D.A."/>
            <person name="Kube M."/>
            <person name="Reinhardt R."/>
            <person name="Pringle T.H."/>
            <person name="Taylor J."/>
            <person name="Jones R.C."/>
            <person name="Nixon B."/>
            <person name="Dacheux J.L."/>
            <person name="Niwa H."/>
            <person name="Sekita Y."/>
            <person name="Huang X."/>
            <person name="Stark A."/>
            <person name="Kheradpour P."/>
            <person name="Kellis M."/>
            <person name="Flicek P."/>
            <person name="Chen Y."/>
            <person name="Webber C."/>
            <person name="Hardison R."/>
            <person name="Nelson J."/>
            <person name="Hallsworth-Pepin K."/>
            <person name="Delehaunty K."/>
            <person name="Markovic C."/>
            <person name="Minx P."/>
            <person name="Feng Y."/>
            <person name="Kremitzki C."/>
            <person name="Mitreva M."/>
            <person name="Glasscock J."/>
            <person name="Wylie T."/>
            <person name="Wohldmann P."/>
            <person name="Thiru P."/>
            <person name="Nhan M.N."/>
            <person name="Pohl C.S."/>
            <person name="Smith S.M."/>
            <person name="Hou S."/>
            <person name="Nefedov M."/>
            <person name="de Jong P.J."/>
            <person name="Renfree M.B."/>
            <person name="Mardis E.R."/>
            <person name="Wilson R.K."/>
        </authorList>
    </citation>
    <scope>NUCLEOTIDE SEQUENCE [LARGE SCALE GENOMIC DNA]</scope>
    <source>
        <strain evidence="23 24">Glennie</strain>
    </source>
</reference>
<dbReference type="InterPro" id="IPR033696">
    <property type="entry name" value="POLO_box_Plk4_C"/>
</dbReference>
<dbReference type="FunCoup" id="F7FQQ3">
    <property type="interactions" value="1560"/>
</dbReference>
<evidence type="ECO:0000256" key="16">
    <source>
        <dbReference type="ARBA" id="ARBA00047802"/>
    </source>
</evidence>
<dbReference type="SUPFAM" id="SSF82615">
    <property type="entry name" value="Polo-box domain"/>
    <property type="match status" value="1"/>
</dbReference>
<evidence type="ECO:0000256" key="9">
    <source>
        <dbReference type="ARBA" id="ARBA00022840"/>
    </source>
</evidence>
<dbReference type="Proteomes" id="UP000002279">
    <property type="component" value="Chromosome 6"/>
</dbReference>
<evidence type="ECO:0000256" key="11">
    <source>
        <dbReference type="ARBA" id="ARBA00023212"/>
    </source>
</evidence>
<keyword evidence="10" id="KW-0832">Ubl conjugation</keyword>
<feature type="compositionally biased region" description="Basic and acidic residues" evidence="18">
    <location>
        <begin position="430"/>
        <end position="446"/>
    </location>
</feature>
<dbReference type="PROSITE" id="PS51985">
    <property type="entry name" value="CPB2"/>
    <property type="match status" value="1"/>
</dbReference>